<keyword evidence="8" id="KW-1185">Reference proteome</keyword>
<keyword evidence="5" id="KW-0408">Iron</keyword>
<dbReference type="InterPro" id="IPR036884">
    <property type="entry name" value="2Fe-2S-bd_dom_sf"/>
</dbReference>
<dbReference type="InterPro" id="IPR002888">
    <property type="entry name" value="2Fe-2S-bd"/>
</dbReference>
<dbReference type="InterPro" id="IPR016169">
    <property type="entry name" value="FAD-bd_PCMH_sub2"/>
</dbReference>
<dbReference type="RefSeq" id="WP_130430204.1">
    <property type="nucleotide sequence ID" value="NZ_SHKP01000004.1"/>
</dbReference>
<dbReference type="InterPro" id="IPR014307">
    <property type="entry name" value="Xanthine_DH_ssu"/>
</dbReference>
<evidence type="ECO:0000256" key="3">
    <source>
        <dbReference type="ARBA" id="ARBA00022827"/>
    </source>
</evidence>
<dbReference type="EMBL" id="SHKP01000004">
    <property type="protein sequence ID" value="RZU02446.1"/>
    <property type="molecule type" value="Genomic_DNA"/>
</dbReference>
<dbReference type="InterPro" id="IPR016166">
    <property type="entry name" value="FAD-bd_PCMH"/>
</dbReference>
<dbReference type="Gene3D" id="3.10.20.30">
    <property type="match status" value="1"/>
</dbReference>
<evidence type="ECO:0000313" key="7">
    <source>
        <dbReference type="EMBL" id="RZU02446.1"/>
    </source>
</evidence>
<dbReference type="AlphaFoldDB" id="A0A4V6MER0"/>
<protein>
    <submittedName>
        <fullName evidence="7">Xanthine dehydrogenase small subunit</fullName>
    </submittedName>
</protein>
<keyword evidence="4" id="KW-0560">Oxidoreductase</keyword>
<dbReference type="NCBIfam" id="TIGR02963">
    <property type="entry name" value="xanthine_xdhA"/>
    <property type="match status" value="1"/>
</dbReference>
<dbReference type="Gene3D" id="1.10.150.120">
    <property type="entry name" value="[2Fe-2S]-binding domain"/>
    <property type="match status" value="1"/>
</dbReference>
<dbReference type="Pfam" id="PF03450">
    <property type="entry name" value="CO_deh_flav_C"/>
    <property type="match status" value="1"/>
</dbReference>
<dbReference type="PIRSF" id="PIRSF036557">
    <property type="entry name" value="XdhA_RC"/>
    <property type="match status" value="1"/>
</dbReference>
<dbReference type="CDD" id="cd00207">
    <property type="entry name" value="fer2"/>
    <property type="match status" value="1"/>
</dbReference>
<dbReference type="Pfam" id="PF01799">
    <property type="entry name" value="Fer2_2"/>
    <property type="match status" value="1"/>
</dbReference>
<evidence type="ECO:0000256" key="1">
    <source>
        <dbReference type="ARBA" id="ARBA00022630"/>
    </source>
</evidence>
<dbReference type="Pfam" id="PF00941">
    <property type="entry name" value="FAD_binding_5"/>
    <property type="match status" value="1"/>
</dbReference>
<dbReference type="PANTHER" id="PTHR45444:SF3">
    <property type="entry name" value="XANTHINE DEHYDROGENASE"/>
    <property type="match status" value="1"/>
</dbReference>
<evidence type="ECO:0000256" key="4">
    <source>
        <dbReference type="ARBA" id="ARBA00023002"/>
    </source>
</evidence>
<dbReference type="SUPFAM" id="SSF47741">
    <property type="entry name" value="CO dehydrogenase ISP C-domain like"/>
    <property type="match status" value="1"/>
</dbReference>
<dbReference type="SUPFAM" id="SSF56176">
    <property type="entry name" value="FAD-binding/transporter-associated domain-like"/>
    <property type="match status" value="1"/>
</dbReference>
<comment type="caution">
    <text evidence="7">The sequence shown here is derived from an EMBL/GenBank/DDBJ whole genome shotgun (WGS) entry which is preliminary data.</text>
</comment>
<dbReference type="SUPFAM" id="SSF55447">
    <property type="entry name" value="CO dehydrogenase flavoprotein C-terminal domain-like"/>
    <property type="match status" value="1"/>
</dbReference>
<gene>
    <name evidence="7" type="ORF">EV670_0469</name>
</gene>
<dbReference type="InterPro" id="IPR002346">
    <property type="entry name" value="Mopterin_DH_FAD-bd"/>
</dbReference>
<dbReference type="InterPro" id="IPR036010">
    <property type="entry name" value="2Fe-2S_ferredoxin-like_sf"/>
</dbReference>
<dbReference type="InterPro" id="IPR006058">
    <property type="entry name" value="2Fe2S_fd_BS"/>
</dbReference>
<evidence type="ECO:0000256" key="5">
    <source>
        <dbReference type="ARBA" id="ARBA00023004"/>
    </source>
</evidence>
<dbReference type="Proteomes" id="UP000293671">
    <property type="component" value="Unassembled WGS sequence"/>
</dbReference>
<proteinExistence type="predicted"/>
<dbReference type="InterPro" id="IPR036318">
    <property type="entry name" value="FAD-bd_PCMH-like_sf"/>
</dbReference>
<dbReference type="GO" id="GO:0005506">
    <property type="term" value="F:iron ion binding"/>
    <property type="evidence" value="ECO:0007669"/>
    <property type="project" value="InterPro"/>
</dbReference>
<evidence type="ECO:0000313" key="8">
    <source>
        <dbReference type="Proteomes" id="UP000293671"/>
    </source>
</evidence>
<name>A0A4V6MER0_9BURK</name>
<evidence type="ECO:0000259" key="6">
    <source>
        <dbReference type="PROSITE" id="PS51387"/>
    </source>
</evidence>
<keyword evidence="2" id="KW-0479">Metal-binding</keyword>
<keyword evidence="1" id="KW-0285">Flavoprotein</keyword>
<dbReference type="SMART" id="SM01092">
    <property type="entry name" value="CO_deh_flav_C"/>
    <property type="match status" value="1"/>
</dbReference>
<dbReference type="InterPro" id="IPR016208">
    <property type="entry name" value="Ald_Oxase/xanthine_DH-like"/>
</dbReference>
<dbReference type="SUPFAM" id="SSF54292">
    <property type="entry name" value="2Fe-2S ferredoxin-like"/>
    <property type="match status" value="1"/>
</dbReference>
<dbReference type="InterPro" id="IPR036683">
    <property type="entry name" value="CO_DH_flav_C_dom_sf"/>
</dbReference>
<evidence type="ECO:0000256" key="2">
    <source>
        <dbReference type="ARBA" id="ARBA00022723"/>
    </source>
</evidence>
<dbReference type="Gene3D" id="3.30.43.10">
    <property type="entry name" value="Uridine Diphospho-n-acetylenolpyruvylglucosamine Reductase, domain 2"/>
    <property type="match status" value="1"/>
</dbReference>
<dbReference type="InterPro" id="IPR016167">
    <property type="entry name" value="FAD-bd_PCMH_sub1"/>
</dbReference>
<dbReference type="Gene3D" id="3.30.465.10">
    <property type="match status" value="1"/>
</dbReference>
<dbReference type="PROSITE" id="PS00197">
    <property type="entry name" value="2FE2S_FER_1"/>
    <property type="match status" value="1"/>
</dbReference>
<dbReference type="GO" id="GO:0004854">
    <property type="term" value="F:xanthine dehydrogenase activity"/>
    <property type="evidence" value="ECO:0007669"/>
    <property type="project" value="InterPro"/>
</dbReference>
<dbReference type="Gene3D" id="3.30.390.50">
    <property type="entry name" value="CO dehydrogenase flavoprotein, C-terminal domain"/>
    <property type="match status" value="1"/>
</dbReference>
<dbReference type="InterPro" id="IPR005107">
    <property type="entry name" value="CO_DH_flav_C"/>
</dbReference>
<reference evidence="7 8" key="1">
    <citation type="submission" date="2019-02" db="EMBL/GenBank/DDBJ databases">
        <title>Genomic Encyclopedia of Type Strains, Phase IV (KMG-IV): sequencing the most valuable type-strain genomes for metagenomic binning, comparative biology and taxonomic classification.</title>
        <authorList>
            <person name="Goeker M."/>
        </authorList>
    </citation>
    <scope>NUCLEOTIDE SEQUENCE [LARGE SCALE GENOMIC DNA]</scope>
    <source>
        <strain evidence="7 8">DSM 19570</strain>
    </source>
</reference>
<sequence length="507" mass="54395">MSLSTDTRPIRFFHRGQIAEVEGAATTRSLLDWLRVDARCTGTKEGCNEGDCGACTVIVAELAERATAAPGTLVGGLSIRTVNACLQFLPTLDGKAVLTVEDLKTIAGGALHPVQQALVDCHGSQCGFCTPGFTTSLTACYERHCEAGTTPSRQQLADELSGNLCRCTGYRPILDAGQRMFELPTARLDTAPIVAALKTLSEQPPLHYAADGQQFFAPRSLDELATRFAAEPQARLVAGMTDMGLWVTKQFRELPLLISTTEVDELRRIEDGDGVLRIGAATPLEDAWRAIAARWPALEEMGLRFASLPVRHAGTMGGNVANGSPIGDSAPALMALDAALVLRRGERVRRLALDGFYLDYMKNALEPGEFVQAIEIPHGDAATTVRGYKLSKRYDCDISGLCAGFALRLDAQGSVAHVRLAFGGMAATVRRARSAEAALPGQPWTEATLEAAVTALAADFKPLTDLRASSGYRQRTAANLLRRLWLETRVEAPLPAAAISVWHRAAA</sequence>
<organism evidence="7 8">
    <name type="scientific">Rivibacter subsaxonicus</name>
    <dbReference type="NCBI Taxonomy" id="457575"/>
    <lineage>
        <taxon>Bacteria</taxon>
        <taxon>Pseudomonadati</taxon>
        <taxon>Pseudomonadota</taxon>
        <taxon>Betaproteobacteria</taxon>
        <taxon>Burkholderiales</taxon>
        <taxon>Rivibacter</taxon>
    </lineage>
</organism>
<dbReference type="GO" id="GO:0051537">
    <property type="term" value="F:2 iron, 2 sulfur cluster binding"/>
    <property type="evidence" value="ECO:0007669"/>
    <property type="project" value="InterPro"/>
</dbReference>
<dbReference type="OrthoDB" id="9179439at2"/>
<accession>A0A4V6MER0</accession>
<dbReference type="GO" id="GO:0071949">
    <property type="term" value="F:FAD binding"/>
    <property type="evidence" value="ECO:0007669"/>
    <property type="project" value="InterPro"/>
</dbReference>
<dbReference type="PROSITE" id="PS51387">
    <property type="entry name" value="FAD_PCMH"/>
    <property type="match status" value="1"/>
</dbReference>
<dbReference type="InterPro" id="IPR012175">
    <property type="entry name" value="Xanth_DH_ssu_bac"/>
</dbReference>
<dbReference type="InterPro" id="IPR001041">
    <property type="entry name" value="2Fe-2S_ferredoxin-type"/>
</dbReference>
<keyword evidence="3" id="KW-0274">FAD</keyword>
<feature type="domain" description="FAD-binding PCMH-type" evidence="6">
    <location>
        <begin position="208"/>
        <end position="381"/>
    </location>
</feature>
<dbReference type="PANTHER" id="PTHR45444">
    <property type="entry name" value="XANTHINE DEHYDROGENASE"/>
    <property type="match status" value="1"/>
</dbReference>
<dbReference type="InterPro" id="IPR012675">
    <property type="entry name" value="Beta-grasp_dom_sf"/>
</dbReference>